<keyword evidence="23" id="KW-0325">Glycoprotein</keyword>
<evidence type="ECO:0000256" key="6">
    <source>
        <dbReference type="ARBA" id="ARBA00004496"/>
    </source>
</evidence>
<evidence type="ECO:0000256" key="27">
    <source>
        <dbReference type="ARBA" id="ARBA00033059"/>
    </source>
</evidence>
<keyword evidence="32" id="KW-1267">Proteomics identification</keyword>
<evidence type="ECO:0000313" key="30">
    <source>
        <dbReference type="EMBL" id="RXN17677.1"/>
    </source>
</evidence>
<comment type="similarity">
    <text evidence="8">Belongs to the purine/pyrimidine phosphoribosyltransferase family.</text>
</comment>
<dbReference type="Gene3D" id="3.40.720.10">
    <property type="entry name" value="Alkaline Phosphatase, subunit A"/>
    <property type="match status" value="1"/>
</dbReference>
<dbReference type="InterPro" id="IPR000836">
    <property type="entry name" value="PRTase_dom"/>
</dbReference>
<keyword evidence="22" id="KW-1015">Disulfide bond</keyword>
<dbReference type="AlphaFoldDB" id="A0A498ML35"/>
<dbReference type="GO" id="GO:0003723">
    <property type="term" value="F:RNA binding"/>
    <property type="evidence" value="ECO:0007669"/>
    <property type="project" value="UniProtKB-UniRule"/>
</dbReference>
<dbReference type="InterPro" id="IPR035979">
    <property type="entry name" value="RBD_domain_sf"/>
</dbReference>
<comment type="caution">
    <text evidence="30">The sequence shown here is derived from an EMBL/GenBank/DDBJ whole genome shotgun (WGS) entry which is preliminary data.</text>
</comment>
<evidence type="ECO:0000256" key="5">
    <source>
        <dbReference type="ARBA" id="ARBA00004371"/>
    </source>
</evidence>
<evidence type="ECO:0000256" key="15">
    <source>
        <dbReference type="ARBA" id="ARBA00022676"/>
    </source>
</evidence>
<keyword evidence="15" id="KW-0328">Glycosyltransferase</keyword>
<dbReference type="InterPro" id="IPR000504">
    <property type="entry name" value="RRM_dom"/>
</dbReference>
<evidence type="ECO:0000256" key="4">
    <source>
        <dbReference type="ARBA" id="ARBA00003968"/>
    </source>
</evidence>
<dbReference type="PROSITE" id="PS00523">
    <property type="entry name" value="SULFATASE_1"/>
    <property type="match status" value="1"/>
</dbReference>
<feature type="domain" description="RRM" evidence="29">
    <location>
        <begin position="68"/>
        <end position="145"/>
    </location>
</feature>
<dbReference type="EMBL" id="QBIY01012740">
    <property type="protein sequence ID" value="RXN17677.1"/>
    <property type="molecule type" value="Genomic_DNA"/>
</dbReference>
<dbReference type="CDD" id="cd06223">
    <property type="entry name" value="PRTases_typeI"/>
    <property type="match status" value="1"/>
</dbReference>
<dbReference type="SUPFAM" id="SSF53649">
    <property type="entry name" value="Alkaline phosphatase-like"/>
    <property type="match status" value="1"/>
</dbReference>
<dbReference type="PROSITE" id="PS50102">
    <property type="entry name" value="RRM"/>
    <property type="match status" value="1"/>
</dbReference>
<sequence length="680" mass="76027">MIYCIVQYIITGKGIVSIEKELDAIQTCMLEMDESDMQYEVERPFPYSPQAGLFFSMTHEEKIDSDRRSIYVGNVDYGATADELEMYFNGCGHVNRVTIPYNRFTGHPKGFAYVEFSERESVRTALTLDETLFRGRIIKMGWGDLGVFGEPSKETPNLDQMAAQGVLFPNFYTANPLCSPSRAALLTGRLPVRNGFYTTNAHARNAYTPQEIVGGISQDEILLPELLKKKDYVSKIVGKWHLGHRTQYLPLNRGFDEWFGSPNCHLGPYNNSVRPNIPVYNNSEMKGRSELLMWTDVLDVGFDPVCLQEGLDFISQQATAQRPFFLYWAPDATHAPVYASKRFLGKSQRGRYGDAVMELDDSIGQLLAHLIILGIHNNTLVFFSSDNGAALTSGPHQSGSNGPFLCGKQTTFEGGMREPAIAWWPGWIPAGTVSYQLANVMDLFSTSLSVANVLPPDDRVIDGLDLSPVLFNNSLLDSYMPLLYKYDIAITVSVHLQRPIFYYRGNQMMAVRIGQYKAHYWTWSNSWEEFKKGINFCPGQEVPGVTTHTQKEHTMQPLIFHLGRDPGERYPISDICPILKDPKALAAVTDLFEEHVRHTYPQVDLIVGLDARGFLFGPLLAQRLGVGFVPIRKKGKLPGLTSSVAYGLEYGKAEAEMQEDAVSAGQKVLIIDDLLATGGE</sequence>
<keyword evidence="14" id="KW-0963">Cytoplasm</keyword>
<dbReference type="SUPFAM" id="SSF54928">
    <property type="entry name" value="RNA-binding domain, RBD"/>
    <property type="match status" value="1"/>
</dbReference>
<evidence type="ECO:0000256" key="16">
    <source>
        <dbReference type="ARBA" id="ARBA00022679"/>
    </source>
</evidence>
<evidence type="ECO:0000256" key="14">
    <source>
        <dbReference type="ARBA" id="ARBA00022490"/>
    </source>
</evidence>
<evidence type="ECO:0000256" key="28">
    <source>
        <dbReference type="PROSITE-ProRule" id="PRU00176"/>
    </source>
</evidence>
<evidence type="ECO:0000256" key="25">
    <source>
        <dbReference type="ARBA" id="ARBA00030478"/>
    </source>
</evidence>
<evidence type="ECO:0000256" key="21">
    <source>
        <dbReference type="ARBA" id="ARBA00022837"/>
    </source>
</evidence>
<evidence type="ECO:0000256" key="18">
    <source>
        <dbReference type="ARBA" id="ARBA00022726"/>
    </source>
</evidence>
<evidence type="ECO:0000256" key="11">
    <source>
        <dbReference type="ARBA" id="ARBA00011893"/>
    </source>
</evidence>
<dbReference type="InterPro" id="IPR050738">
    <property type="entry name" value="Sulfatase"/>
</dbReference>
<dbReference type="Pfam" id="PF00076">
    <property type="entry name" value="RRM_1"/>
    <property type="match status" value="1"/>
</dbReference>
<dbReference type="SMART" id="SM00360">
    <property type="entry name" value="RRM"/>
    <property type="match status" value="1"/>
</dbReference>
<evidence type="ECO:0000256" key="19">
    <source>
        <dbReference type="ARBA" id="ARBA00022729"/>
    </source>
</evidence>
<evidence type="ECO:0000259" key="29">
    <source>
        <dbReference type="PROSITE" id="PS50102"/>
    </source>
</evidence>
<dbReference type="InterPro" id="IPR024607">
    <property type="entry name" value="Sulfatase_CS"/>
</dbReference>
<reference evidence="30 31" key="1">
    <citation type="submission" date="2018-03" db="EMBL/GenBank/DDBJ databases">
        <title>Draft genome sequence of Rohu Carp (Labeo rohita).</title>
        <authorList>
            <person name="Das P."/>
            <person name="Kushwaha B."/>
            <person name="Joshi C.G."/>
            <person name="Kumar D."/>
            <person name="Nagpure N.S."/>
            <person name="Sahoo L."/>
            <person name="Das S.P."/>
            <person name="Bit A."/>
            <person name="Patnaik S."/>
            <person name="Meher P.K."/>
            <person name="Jayasankar P."/>
            <person name="Koringa P.G."/>
            <person name="Patel N.V."/>
            <person name="Hinsu A.T."/>
            <person name="Kumar R."/>
            <person name="Pandey M."/>
            <person name="Agarwal S."/>
            <person name="Srivastava S."/>
            <person name="Singh M."/>
            <person name="Iquebal M.A."/>
            <person name="Jaiswal S."/>
            <person name="Angadi U.B."/>
            <person name="Kumar N."/>
            <person name="Raza M."/>
            <person name="Shah T.M."/>
            <person name="Rai A."/>
            <person name="Jena J.K."/>
        </authorList>
    </citation>
    <scope>NUCLEOTIDE SEQUENCE [LARGE SCALE GENOMIC DNA]</scope>
    <source>
        <strain evidence="30">DASCIFA01</strain>
        <tissue evidence="30">Testis</tissue>
    </source>
</reference>
<comment type="subunit">
    <text evidence="10">Homodimer.</text>
</comment>
<comment type="pathway">
    <text evidence="7">Purine metabolism; AMP biosynthesis via salvage pathway; AMP from adenine: step 1/1.</text>
</comment>
<dbReference type="GO" id="GO:0003999">
    <property type="term" value="F:adenine phosphoribosyltransferase activity"/>
    <property type="evidence" value="ECO:0007669"/>
    <property type="project" value="UniProtKB-EC"/>
</dbReference>
<evidence type="ECO:0000256" key="8">
    <source>
        <dbReference type="ARBA" id="ARBA00008391"/>
    </source>
</evidence>
<dbReference type="EC" id="2.4.2.7" evidence="11"/>
<evidence type="ECO:0007829" key="32">
    <source>
        <dbReference type="PeptideAtlas" id="A0A498ML35"/>
    </source>
</evidence>
<keyword evidence="19" id="KW-0732">Signal</keyword>
<dbReference type="InterPro" id="IPR017850">
    <property type="entry name" value="Alkaline_phosphatase_core_sf"/>
</dbReference>
<keyword evidence="18" id="KW-0660">Purine salvage</keyword>
<proteinExistence type="evidence at protein level"/>
<dbReference type="GO" id="GO:0004065">
    <property type="term" value="F:arylsulfatase activity"/>
    <property type="evidence" value="ECO:0007669"/>
    <property type="project" value="TreeGrafter"/>
</dbReference>
<keyword evidence="24" id="KW-0458">Lysosome</keyword>
<evidence type="ECO:0000256" key="10">
    <source>
        <dbReference type="ARBA" id="ARBA00011738"/>
    </source>
</evidence>
<dbReference type="InterPro" id="IPR012677">
    <property type="entry name" value="Nucleotide-bd_a/b_plait_sf"/>
</dbReference>
<evidence type="ECO:0000256" key="17">
    <source>
        <dbReference type="ARBA" id="ARBA00022723"/>
    </source>
</evidence>
<dbReference type="InterPro" id="IPR029057">
    <property type="entry name" value="PRTase-like"/>
</dbReference>
<keyword evidence="21" id="KW-0106">Calcium</keyword>
<dbReference type="InterPro" id="IPR000917">
    <property type="entry name" value="Sulfatase_N"/>
</dbReference>
<evidence type="ECO:0000256" key="7">
    <source>
        <dbReference type="ARBA" id="ARBA00004659"/>
    </source>
</evidence>
<comment type="cofactor">
    <cofactor evidence="3">
        <name>Ca(2+)</name>
        <dbReference type="ChEBI" id="CHEBI:29108"/>
    </cofactor>
</comment>
<evidence type="ECO:0000256" key="3">
    <source>
        <dbReference type="ARBA" id="ARBA00001913"/>
    </source>
</evidence>
<dbReference type="Proteomes" id="UP000290572">
    <property type="component" value="Unassembled WGS sequence"/>
</dbReference>
<evidence type="ECO:0000256" key="26">
    <source>
        <dbReference type="ARBA" id="ARBA00032952"/>
    </source>
</evidence>
<dbReference type="FunFam" id="3.40.720.10:FF:000021">
    <property type="entry name" value="Galactosamine (N-acetyl)-6-sulfatase"/>
    <property type="match status" value="1"/>
</dbReference>
<dbReference type="Pfam" id="PF00884">
    <property type="entry name" value="Sulfatase"/>
    <property type="match status" value="1"/>
</dbReference>
<comment type="catalytic activity">
    <reaction evidence="2">
        <text>AMP + diphosphate = 5-phospho-alpha-D-ribose 1-diphosphate + adenine</text>
        <dbReference type="Rhea" id="RHEA:16609"/>
        <dbReference type="ChEBI" id="CHEBI:16708"/>
        <dbReference type="ChEBI" id="CHEBI:33019"/>
        <dbReference type="ChEBI" id="CHEBI:58017"/>
        <dbReference type="ChEBI" id="CHEBI:456215"/>
        <dbReference type="EC" id="2.4.2.7"/>
    </reaction>
</comment>
<comment type="function">
    <text evidence="4">Catalyzes a salvage reaction resulting in the formation of AMP, that is energically less costly than de novo synthesis.</text>
</comment>
<evidence type="ECO:0000256" key="13">
    <source>
        <dbReference type="ARBA" id="ARBA00019527"/>
    </source>
</evidence>
<dbReference type="NCBIfam" id="NF002636">
    <property type="entry name" value="PRK02304.1-5"/>
    <property type="match status" value="1"/>
</dbReference>
<evidence type="ECO:0000256" key="22">
    <source>
        <dbReference type="ARBA" id="ARBA00023157"/>
    </source>
</evidence>
<evidence type="ECO:0000256" key="20">
    <source>
        <dbReference type="ARBA" id="ARBA00022801"/>
    </source>
</evidence>
<dbReference type="FunFam" id="3.40.50.2020:FF:000004">
    <property type="entry name" value="Adenine phosphoribosyltransferase"/>
    <property type="match status" value="1"/>
</dbReference>
<dbReference type="GO" id="GO:0006166">
    <property type="term" value="P:purine ribonucleoside salvage"/>
    <property type="evidence" value="ECO:0007669"/>
    <property type="project" value="UniProtKB-KW"/>
</dbReference>
<evidence type="ECO:0000256" key="1">
    <source>
        <dbReference type="ARBA" id="ARBA00000027"/>
    </source>
</evidence>
<dbReference type="GO" id="GO:0043890">
    <property type="term" value="F:N-acetylgalactosamine-6-sulfatase activity"/>
    <property type="evidence" value="ECO:0007669"/>
    <property type="project" value="UniProtKB-EC"/>
</dbReference>
<keyword evidence="31" id="KW-1185">Reference proteome</keyword>
<dbReference type="Gene3D" id="3.40.50.2020">
    <property type="match status" value="1"/>
</dbReference>
<evidence type="ECO:0000256" key="9">
    <source>
        <dbReference type="ARBA" id="ARBA00008779"/>
    </source>
</evidence>
<dbReference type="SUPFAM" id="SSF53271">
    <property type="entry name" value="PRTase-like"/>
    <property type="match status" value="1"/>
</dbReference>
<name>A0A498ML35_LABRO</name>
<keyword evidence="17" id="KW-0479">Metal-binding</keyword>
<keyword evidence="16" id="KW-0808">Transferase</keyword>
<dbReference type="PANTHER" id="PTHR42693:SF47">
    <property type="entry name" value="N-ACETYLGALACTOSAMINE-6-SULFATASE"/>
    <property type="match status" value="1"/>
</dbReference>
<evidence type="ECO:0000256" key="23">
    <source>
        <dbReference type="ARBA" id="ARBA00023180"/>
    </source>
</evidence>
<dbReference type="PANTHER" id="PTHR42693">
    <property type="entry name" value="ARYLSULFATASE FAMILY MEMBER"/>
    <property type="match status" value="1"/>
</dbReference>
<keyword evidence="20" id="KW-0378">Hydrolase</keyword>
<gene>
    <name evidence="30" type="ORF">ROHU_026745</name>
</gene>
<evidence type="ECO:0000256" key="2">
    <source>
        <dbReference type="ARBA" id="ARBA00000868"/>
    </source>
</evidence>
<dbReference type="Pfam" id="PF14707">
    <property type="entry name" value="Sulfatase_C"/>
    <property type="match status" value="1"/>
</dbReference>
<protein>
    <recommendedName>
        <fullName evidence="13">N-acetylgalactosamine-6-sulfatase</fullName>
        <ecNumber evidence="11">2.4.2.7</ecNumber>
        <ecNumber evidence="12">3.1.6.4</ecNumber>
    </recommendedName>
    <alternativeName>
        <fullName evidence="27">Chondroitinsulfatase</fullName>
    </alternativeName>
    <alternativeName>
        <fullName evidence="25">Galactose-6-sulfate sulfatase</fullName>
    </alternativeName>
    <alternativeName>
        <fullName evidence="26">N-acetylgalactosamine-6-sulfate sulfatase</fullName>
    </alternativeName>
</protein>
<comment type="subcellular location">
    <subcellularLocation>
        <location evidence="6">Cytoplasm</location>
    </subcellularLocation>
    <subcellularLocation>
        <location evidence="5">Lysosome</location>
    </subcellularLocation>
</comment>
<dbReference type="GO" id="GO:0046872">
    <property type="term" value="F:metal ion binding"/>
    <property type="evidence" value="ECO:0007669"/>
    <property type="project" value="UniProtKB-KW"/>
</dbReference>
<accession>A0A498ML35</accession>
<dbReference type="Gene3D" id="3.30.70.330">
    <property type="match status" value="1"/>
</dbReference>
<comment type="catalytic activity">
    <reaction evidence="1">
        <text>Hydrolysis of the 6-sulfate groups of the N-acetyl-D-galactosamine 6-sulfate units of chondroitin sulfate and of the D-galactose 6-sulfate units of keratan sulfate.</text>
        <dbReference type="EC" id="3.1.6.4"/>
    </reaction>
</comment>
<organism evidence="30 31">
    <name type="scientific">Labeo rohita</name>
    <name type="common">Indian major carp</name>
    <name type="synonym">Cyprinus rohita</name>
    <dbReference type="NCBI Taxonomy" id="84645"/>
    <lineage>
        <taxon>Eukaryota</taxon>
        <taxon>Metazoa</taxon>
        <taxon>Chordata</taxon>
        <taxon>Craniata</taxon>
        <taxon>Vertebrata</taxon>
        <taxon>Euteleostomi</taxon>
        <taxon>Actinopterygii</taxon>
        <taxon>Neopterygii</taxon>
        <taxon>Teleostei</taxon>
        <taxon>Ostariophysi</taxon>
        <taxon>Cypriniformes</taxon>
        <taxon>Cyprinidae</taxon>
        <taxon>Labeoninae</taxon>
        <taxon>Labeonini</taxon>
        <taxon>Labeo</taxon>
    </lineage>
</organism>
<comment type="similarity">
    <text evidence="9">Belongs to the sulfatase family.</text>
</comment>
<evidence type="ECO:0000256" key="24">
    <source>
        <dbReference type="ARBA" id="ARBA00023228"/>
    </source>
</evidence>
<dbReference type="EC" id="3.1.6.4" evidence="12"/>
<keyword evidence="28" id="KW-0694">RNA-binding</keyword>
<dbReference type="STRING" id="84645.A0A498ML35"/>
<evidence type="ECO:0000256" key="12">
    <source>
        <dbReference type="ARBA" id="ARBA00012117"/>
    </source>
</evidence>
<dbReference type="GO" id="GO:0005764">
    <property type="term" value="C:lysosome"/>
    <property type="evidence" value="ECO:0007669"/>
    <property type="project" value="UniProtKB-SubCell"/>
</dbReference>
<evidence type="ECO:0000313" key="31">
    <source>
        <dbReference type="Proteomes" id="UP000290572"/>
    </source>
</evidence>